<dbReference type="FunCoup" id="A0A200PYD7">
    <property type="interactions" value="1518"/>
</dbReference>
<dbReference type="PANTHER" id="PTHR31476:SF6">
    <property type="entry name" value="EMB|CAB68190.1"/>
    <property type="match status" value="1"/>
</dbReference>
<accession>A0A200PYD7</accession>
<dbReference type="GO" id="GO:0003723">
    <property type="term" value="F:RNA binding"/>
    <property type="evidence" value="ECO:0007669"/>
    <property type="project" value="InterPro"/>
</dbReference>
<dbReference type="AlphaFoldDB" id="A0A200PYD7"/>
<name>A0A200PYD7_MACCD</name>
<proteinExistence type="predicted"/>
<evidence type="ECO:0000313" key="3">
    <source>
        <dbReference type="EMBL" id="OVA03214.1"/>
    </source>
</evidence>
<comment type="caution">
    <text evidence="3">The sequence shown here is derived from an EMBL/GenBank/DDBJ whole genome shotgun (WGS) entry which is preliminary data.</text>
</comment>
<dbReference type="InterPro" id="IPR045040">
    <property type="entry name" value="PORR_fam"/>
</dbReference>
<feature type="domain" description="PORR" evidence="2">
    <location>
        <begin position="32"/>
        <end position="367"/>
    </location>
</feature>
<keyword evidence="4" id="KW-1185">Reference proteome</keyword>
<gene>
    <name evidence="3" type="ORF">BVC80_421g7</name>
</gene>
<dbReference type="PANTHER" id="PTHR31476">
    <property type="entry name" value="PROTEIN WHAT'S THIS FACTOR 1 HOMOLOG, CHLOROPLASTIC"/>
    <property type="match status" value="1"/>
</dbReference>
<organism evidence="3 4">
    <name type="scientific">Macleaya cordata</name>
    <name type="common">Five-seeded plume-poppy</name>
    <name type="synonym">Bocconia cordata</name>
    <dbReference type="NCBI Taxonomy" id="56857"/>
    <lineage>
        <taxon>Eukaryota</taxon>
        <taxon>Viridiplantae</taxon>
        <taxon>Streptophyta</taxon>
        <taxon>Embryophyta</taxon>
        <taxon>Tracheophyta</taxon>
        <taxon>Spermatophyta</taxon>
        <taxon>Magnoliopsida</taxon>
        <taxon>Ranunculales</taxon>
        <taxon>Papaveraceae</taxon>
        <taxon>Papaveroideae</taxon>
        <taxon>Macleaya</taxon>
    </lineage>
</organism>
<dbReference type="Proteomes" id="UP000195402">
    <property type="component" value="Unassembled WGS sequence"/>
</dbReference>
<reference evidence="3 4" key="1">
    <citation type="journal article" date="2017" name="Mol. Plant">
        <title>The Genome of Medicinal Plant Macleaya cordata Provides New Insights into Benzylisoquinoline Alkaloids Metabolism.</title>
        <authorList>
            <person name="Liu X."/>
            <person name="Liu Y."/>
            <person name="Huang P."/>
            <person name="Ma Y."/>
            <person name="Qing Z."/>
            <person name="Tang Q."/>
            <person name="Cao H."/>
            <person name="Cheng P."/>
            <person name="Zheng Y."/>
            <person name="Yuan Z."/>
            <person name="Zhou Y."/>
            <person name="Liu J."/>
            <person name="Tang Z."/>
            <person name="Zhuo Y."/>
            <person name="Zhang Y."/>
            <person name="Yu L."/>
            <person name="Huang J."/>
            <person name="Yang P."/>
            <person name="Peng Q."/>
            <person name="Zhang J."/>
            <person name="Jiang W."/>
            <person name="Zhang Z."/>
            <person name="Lin K."/>
            <person name="Ro D.K."/>
            <person name="Chen X."/>
            <person name="Xiong X."/>
            <person name="Shang Y."/>
            <person name="Huang S."/>
            <person name="Zeng J."/>
        </authorList>
    </citation>
    <scope>NUCLEOTIDE SEQUENCE [LARGE SCALE GENOMIC DNA]</scope>
    <source>
        <strain evidence="4">cv. BLH2017</strain>
        <tissue evidence="3">Root</tissue>
    </source>
</reference>
<evidence type="ECO:0000259" key="2">
    <source>
        <dbReference type="Pfam" id="PF11955"/>
    </source>
</evidence>
<sequence>MIFLGFFVVRVRSAGTHLCQRRYLVNVKLKWVKDKTLDVVVAREMDLRPTCLLVSIISSHPRQCLPIYHLSRRRRQLGLPDDLKLSTFIRRYPTIFHEFQMPEGGGSSTLWFRLTDEASKLHQEEINILQQSEIELVERLQKLLMLTRDRILPLQTVEQLKWDMGLPYDYEDWLVPRYPQFFSFVRLPDDRIGLKLLVWDSHLAISALQKNGDITDPGGGQGGGVLHEEGLGFPIGFTRGFGLKRKCMEWLEEWQKLPYTSPYADASHLDPRTDVAEKRIVGVFHELLNLTIQKKTERKNMSNLRKPLGLPQKFTKVFGRHPGIFYISHKCATDTVVLREAYSRQELLYKHPLVGIRERYVRMMKAGLLNRSRGLYKKTTSVSGRGNAWLAEEDDEGLRQLLLLQDDDYDDDDDCSVDEHNTSSSSSSCSSGSDGD</sequence>
<protein>
    <submittedName>
        <fullName evidence="3">Plant organelle RNA recognition domain</fullName>
    </submittedName>
</protein>
<dbReference type="OrthoDB" id="1716100at2759"/>
<dbReference type="STRING" id="56857.A0A200PYD7"/>
<evidence type="ECO:0000313" key="4">
    <source>
        <dbReference type="Proteomes" id="UP000195402"/>
    </source>
</evidence>
<dbReference type="InterPro" id="IPR021099">
    <property type="entry name" value="PORR_domain"/>
</dbReference>
<dbReference type="Pfam" id="PF11955">
    <property type="entry name" value="PORR"/>
    <property type="match status" value="1"/>
</dbReference>
<evidence type="ECO:0000256" key="1">
    <source>
        <dbReference type="SAM" id="MobiDB-lite"/>
    </source>
</evidence>
<dbReference type="OMA" id="KRKSMEW"/>
<feature type="compositionally biased region" description="Low complexity" evidence="1">
    <location>
        <begin position="423"/>
        <end position="436"/>
    </location>
</feature>
<dbReference type="InParanoid" id="A0A200PYD7"/>
<feature type="region of interest" description="Disordered" evidence="1">
    <location>
        <begin position="409"/>
        <end position="436"/>
    </location>
</feature>
<dbReference type="EMBL" id="MVGT01003780">
    <property type="protein sequence ID" value="OVA03214.1"/>
    <property type="molecule type" value="Genomic_DNA"/>
</dbReference>